<dbReference type="KEGG" id="jsv:CNX70_07815"/>
<proteinExistence type="predicted"/>
<dbReference type="Proteomes" id="UP000218437">
    <property type="component" value="Chromosome"/>
</dbReference>
<keyword evidence="2" id="KW-1185">Reference proteome</keyword>
<evidence type="ECO:0000313" key="2">
    <source>
        <dbReference type="Proteomes" id="UP000218437"/>
    </source>
</evidence>
<reference evidence="1 2" key="1">
    <citation type="submission" date="2017-09" db="EMBL/GenBank/DDBJ databases">
        <title>Complete genome sequence of Janthinobacterium svalbardensis PAMC 27463.</title>
        <authorList>
            <person name="Cho Y.-J."/>
            <person name="Cho A."/>
            <person name="Kim O.-S."/>
            <person name="Lee J.-I."/>
        </authorList>
    </citation>
    <scope>NUCLEOTIDE SEQUENCE [LARGE SCALE GENOMIC DNA]</scope>
    <source>
        <strain evidence="1 2">PAMC 27463</strain>
    </source>
</reference>
<name>A0A290WT87_9BURK</name>
<organism evidence="1 2">
    <name type="scientific">Janthinobacterium svalbardensis</name>
    <dbReference type="NCBI Taxonomy" id="368607"/>
    <lineage>
        <taxon>Bacteria</taxon>
        <taxon>Pseudomonadati</taxon>
        <taxon>Pseudomonadota</taxon>
        <taxon>Betaproteobacteria</taxon>
        <taxon>Burkholderiales</taxon>
        <taxon>Oxalobacteraceae</taxon>
        <taxon>Janthinobacterium</taxon>
    </lineage>
</organism>
<dbReference type="EMBL" id="CP023422">
    <property type="protein sequence ID" value="ATD60107.1"/>
    <property type="molecule type" value="Genomic_DNA"/>
</dbReference>
<evidence type="ECO:0000313" key="1">
    <source>
        <dbReference type="EMBL" id="ATD60107.1"/>
    </source>
</evidence>
<protein>
    <submittedName>
        <fullName evidence="1">Uncharacterized protein</fullName>
    </submittedName>
</protein>
<sequence length="148" mass="16511">MDQYHFLVGEFAKNSPFIPAAASAQLFAWFAHIGERVERYGNKRGKIVKFSQQNDEKMLFAPETDSIALLSPRIVPPDEADEATNCDAQAMYSSDSPTSLRWRRCSRLRGPYPACLTTIANICTAMLKRRAMAPATHSANGSSMRPIR</sequence>
<gene>
    <name evidence="1" type="ORF">CNX70_07815</name>
</gene>
<accession>A0A290WT87</accession>
<dbReference type="AlphaFoldDB" id="A0A290WT87"/>